<dbReference type="InterPro" id="IPR000859">
    <property type="entry name" value="CUB_dom"/>
</dbReference>
<dbReference type="PROSITE" id="PS01180">
    <property type="entry name" value="CUB"/>
    <property type="match status" value="1"/>
</dbReference>
<feature type="domain" description="C-type lectin" evidence="5">
    <location>
        <begin position="297"/>
        <end position="378"/>
    </location>
</feature>
<dbReference type="Proteomes" id="UP001487740">
    <property type="component" value="Unassembled WGS sequence"/>
</dbReference>
<dbReference type="PANTHER" id="PTHR24255:SF31">
    <property type="entry name" value="CUBILIN-LIKE PROTEIN"/>
    <property type="match status" value="1"/>
</dbReference>
<dbReference type="InterPro" id="IPR016187">
    <property type="entry name" value="CTDL_fold"/>
</dbReference>
<dbReference type="PANTHER" id="PTHR24255">
    <property type="entry name" value="COMPLEMENT COMPONENT 1, S SUBCOMPONENT-RELATED"/>
    <property type="match status" value="1"/>
</dbReference>
<feature type="domain" description="CUB" evidence="4">
    <location>
        <begin position="173"/>
        <end position="284"/>
    </location>
</feature>
<keyword evidence="7" id="KW-1185">Reference proteome</keyword>
<dbReference type="SUPFAM" id="SSF49854">
    <property type="entry name" value="Spermadhesin, CUB domain"/>
    <property type="match status" value="1"/>
</dbReference>
<dbReference type="SUPFAM" id="SSF56436">
    <property type="entry name" value="C-type lectin-like"/>
    <property type="match status" value="2"/>
</dbReference>
<evidence type="ECO:0000313" key="6">
    <source>
        <dbReference type="EMBL" id="KAK8388270.1"/>
    </source>
</evidence>
<evidence type="ECO:0000259" key="4">
    <source>
        <dbReference type="PROSITE" id="PS01180"/>
    </source>
</evidence>
<dbReference type="GO" id="GO:0005615">
    <property type="term" value="C:extracellular space"/>
    <property type="evidence" value="ECO:0007669"/>
    <property type="project" value="TreeGrafter"/>
</dbReference>
<dbReference type="Gene3D" id="2.60.120.290">
    <property type="entry name" value="Spermadhesin, CUB domain"/>
    <property type="match status" value="1"/>
</dbReference>
<reference evidence="6 7" key="1">
    <citation type="submission" date="2023-03" db="EMBL/GenBank/DDBJ databases">
        <title>High-quality genome of Scylla paramamosain provides insights in environmental adaptation.</title>
        <authorList>
            <person name="Zhang L."/>
        </authorList>
    </citation>
    <scope>NUCLEOTIDE SEQUENCE [LARGE SCALE GENOMIC DNA]</scope>
    <source>
        <strain evidence="6">LZ_2023a</strain>
        <tissue evidence="6">Muscle</tissue>
    </source>
</reference>
<feature type="compositionally biased region" description="Polar residues" evidence="3">
    <location>
        <begin position="49"/>
        <end position="58"/>
    </location>
</feature>
<gene>
    <name evidence="6" type="ORF">O3P69_020276</name>
</gene>
<dbReference type="InterPro" id="IPR001304">
    <property type="entry name" value="C-type_lectin-like"/>
</dbReference>
<sequence>MTLGPRYDDHLAAPPRLLPSRRVVPGQQDAVRRDCTRQRGSPGYAAVPASSTRLSHQSGKSERDLPTIVFLPGAAHSSGRKKAVVTRTCFASAGRRWFPGWRDQGGYGAQPSDDGLGLGEDCVELRASFRRASKGSRTTDRLYWNDRNCAAKNAFVCEMRAPGAPTGEEKWACSRSLTVTPHAPAPTIVTSPAFPARYPPSKTCVIALNAPPSAHLLVEFDAFVLEPHKTCDYDWVTLEEKEEDENEKETELLRFESRGNRVVLTFSSDYAHGYSGFRARVSARPGGGCGDGREVRLGDHCYLVVPFNHVSWTTATHICRDMQGQLARVGSREVAGWLGEQLRALPDYTGGRHYWVGGSLRPHAHTWTWSDGTPLNITGSFCVQPEWEYQEGGAGVVGRGGVVKYRARQ</sequence>
<dbReference type="PROSITE" id="PS50041">
    <property type="entry name" value="C_TYPE_LECTIN_2"/>
    <property type="match status" value="2"/>
</dbReference>
<comment type="caution">
    <text evidence="6">The sequence shown here is derived from an EMBL/GenBank/DDBJ whole genome shotgun (WGS) entry which is preliminary data.</text>
</comment>
<dbReference type="Pfam" id="PF00431">
    <property type="entry name" value="CUB"/>
    <property type="match status" value="1"/>
</dbReference>
<dbReference type="SMART" id="SM00042">
    <property type="entry name" value="CUB"/>
    <property type="match status" value="1"/>
</dbReference>
<dbReference type="InterPro" id="IPR035914">
    <property type="entry name" value="Sperma_CUB_dom_sf"/>
</dbReference>
<proteinExistence type="predicted"/>
<evidence type="ECO:0000256" key="2">
    <source>
        <dbReference type="PROSITE-ProRule" id="PRU00059"/>
    </source>
</evidence>
<dbReference type="GO" id="GO:0004252">
    <property type="term" value="F:serine-type endopeptidase activity"/>
    <property type="evidence" value="ECO:0007669"/>
    <property type="project" value="TreeGrafter"/>
</dbReference>
<comment type="caution">
    <text evidence="2">Lacks conserved residue(s) required for the propagation of feature annotation.</text>
</comment>
<evidence type="ECO:0000313" key="7">
    <source>
        <dbReference type="Proteomes" id="UP001487740"/>
    </source>
</evidence>
<dbReference type="Gene3D" id="3.10.100.10">
    <property type="entry name" value="Mannose-Binding Protein A, subunit A"/>
    <property type="match status" value="2"/>
</dbReference>
<protein>
    <submittedName>
        <fullName evidence="6">Uncharacterized protein</fullName>
    </submittedName>
</protein>
<dbReference type="CDD" id="cd00037">
    <property type="entry name" value="CLECT"/>
    <property type="match status" value="1"/>
</dbReference>
<feature type="domain" description="C-type lectin" evidence="5">
    <location>
        <begin position="98"/>
        <end position="158"/>
    </location>
</feature>
<dbReference type="Pfam" id="PF00059">
    <property type="entry name" value="Lectin_C"/>
    <property type="match status" value="1"/>
</dbReference>
<dbReference type="CDD" id="cd00041">
    <property type="entry name" value="CUB"/>
    <property type="match status" value="1"/>
</dbReference>
<keyword evidence="1" id="KW-1015">Disulfide bond</keyword>
<evidence type="ECO:0000259" key="5">
    <source>
        <dbReference type="PROSITE" id="PS50041"/>
    </source>
</evidence>
<evidence type="ECO:0000256" key="1">
    <source>
        <dbReference type="ARBA" id="ARBA00023157"/>
    </source>
</evidence>
<dbReference type="EMBL" id="JARAKH010000029">
    <property type="protein sequence ID" value="KAK8388270.1"/>
    <property type="molecule type" value="Genomic_DNA"/>
</dbReference>
<evidence type="ECO:0000256" key="3">
    <source>
        <dbReference type="SAM" id="MobiDB-lite"/>
    </source>
</evidence>
<organism evidence="6 7">
    <name type="scientific">Scylla paramamosain</name>
    <name type="common">Mud crab</name>
    <dbReference type="NCBI Taxonomy" id="85552"/>
    <lineage>
        <taxon>Eukaryota</taxon>
        <taxon>Metazoa</taxon>
        <taxon>Ecdysozoa</taxon>
        <taxon>Arthropoda</taxon>
        <taxon>Crustacea</taxon>
        <taxon>Multicrustacea</taxon>
        <taxon>Malacostraca</taxon>
        <taxon>Eumalacostraca</taxon>
        <taxon>Eucarida</taxon>
        <taxon>Decapoda</taxon>
        <taxon>Pleocyemata</taxon>
        <taxon>Brachyura</taxon>
        <taxon>Eubrachyura</taxon>
        <taxon>Portunoidea</taxon>
        <taxon>Portunidae</taxon>
        <taxon>Portuninae</taxon>
        <taxon>Scylla</taxon>
    </lineage>
</organism>
<accession>A0AAW0TKJ9</accession>
<dbReference type="AlphaFoldDB" id="A0AAW0TKJ9"/>
<dbReference type="InterPro" id="IPR016186">
    <property type="entry name" value="C-type_lectin-like/link_sf"/>
</dbReference>
<name>A0AAW0TKJ9_SCYPA</name>
<feature type="region of interest" description="Disordered" evidence="3">
    <location>
        <begin position="24"/>
        <end position="62"/>
    </location>
</feature>